<dbReference type="Proteomes" id="UP001430953">
    <property type="component" value="Unassembled WGS sequence"/>
</dbReference>
<protein>
    <submittedName>
        <fullName evidence="2">Uncharacterized protein</fullName>
    </submittedName>
</protein>
<keyword evidence="3" id="KW-1185">Reference proteome</keyword>
<accession>A0AAW2EWG2</accession>
<evidence type="ECO:0000313" key="3">
    <source>
        <dbReference type="Proteomes" id="UP001430953"/>
    </source>
</evidence>
<evidence type="ECO:0000313" key="2">
    <source>
        <dbReference type="EMBL" id="KAL0106834.1"/>
    </source>
</evidence>
<gene>
    <name evidence="2" type="ORF">PUN28_015405</name>
</gene>
<evidence type="ECO:0000256" key="1">
    <source>
        <dbReference type="SAM" id="MobiDB-lite"/>
    </source>
</evidence>
<proteinExistence type="predicted"/>
<dbReference type="EMBL" id="JADYXP020000017">
    <property type="protein sequence ID" value="KAL0106834.1"/>
    <property type="molecule type" value="Genomic_DNA"/>
</dbReference>
<sequence>MDDRGSPSFARTAEEKKKRKKTSRQFVRVFRARSVFYTCTCAYACGSSTMHLIKNKWQYKSALFDINDRK</sequence>
<comment type="caution">
    <text evidence="2">The sequence shown here is derived from an EMBL/GenBank/DDBJ whole genome shotgun (WGS) entry which is preliminary data.</text>
</comment>
<name>A0AAW2EWG2_9HYME</name>
<dbReference type="AlphaFoldDB" id="A0AAW2EWG2"/>
<organism evidence="2 3">
    <name type="scientific">Cardiocondyla obscurior</name>
    <dbReference type="NCBI Taxonomy" id="286306"/>
    <lineage>
        <taxon>Eukaryota</taxon>
        <taxon>Metazoa</taxon>
        <taxon>Ecdysozoa</taxon>
        <taxon>Arthropoda</taxon>
        <taxon>Hexapoda</taxon>
        <taxon>Insecta</taxon>
        <taxon>Pterygota</taxon>
        <taxon>Neoptera</taxon>
        <taxon>Endopterygota</taxon>
        <taxon>Hymenoptera</taxon>
        <taxon>Apocrita</taxon>
        <taxon>Aculeata</taxon>
        <taxon>Formicoidea</taxon>
        <taxon>Formicidae</taxon>
        <taxon>Myrmicinae</taxon>
        <taxon>Cardiocondyla</taxon>
    </lineage>
</organism>
<reference evidence="2 3" key="1">
    <citation type="submission" date="2023-03" db="EMBL/GenBank/DDBJ databases">
        <title>High recombination rates correlate with genetic variation in Cardiocondyla obscurior ants.</title>
        <authorList>
            <person name="Errbii M."/>
        </authorList>
    </citation>
    <scope>NUCLEOTIDE SEQUENCE [LARGE SCALE GENOMIC DNA]</scope>
    <source>
        <strain evidence="2">Alpha-2009</strain>
        <tissue evidence="2">Whole body</tissue>
    </source>
</reference>
<feature type="region of interest" description="Disordered" evidence="1">
    <location>
        <begin position="1"/>
        <end position="23"/>
    </location>
</feature>